<feature type="signal peptide" evidence="2">
    <location>
        <begin position="1"/>
        <end position="25"/>
    </location>
</feature>
<dbReference type="AlphaFoldDB" id="A0A0L0BQH2"/>
<evidence type="ECO:0000313" key="3">
    <source>
        <dbReference type="EMBL" id="KNC21459.1"/>
    </source>
</evidence>
<dbReference type="OMA" id="SFTHINK"/>
<dbReference type="PANTHER" id="PTHR47771">
    <property type="entry name" value="LD27203P-RELATED"/>
    <property type="match status" value="1"/>
</dbReference>
<sequence>MHQQMLYMVATLLIVYELSLTTTRATSSRYAMAVAVDATSSSSLKVTEMDVNSFTHINKPSMMNTGMVNRMPRHTVQGLKQMEQMKEQKQQIEDPSTSSLASSVNSKIKRSFSNGGGWGTANFNGLTGLMGSSQQHSFRTSYDATPPQQQSNHQYQQQYTEAKPIYEEQQENDYAGRGADGGAGVHSSASVANAAALHSAIYNLQTAGTHNAAVGSSSSSASNGGSDGFLPSWNFGKLSTSFIASQPASTPYASSSGSHSASSTTNNNDKISEGNFLHHYDSASAFNEYTPQHEYQPSYQQQQQQLPQHENFYNSVEHTQADTSSSYGDEHEHDSNNYPPSASAGHFSNYQQHDYEQQQQEKQPDVINYVPYPVVKKQHVPVREPVQIPISHAVIIPVSKPVPIQIPVTQNVQVPVEKELKIPVERVVPYPVEKHIPVPVEKRVPYPVVKYVPIKIPRPFPVKVPVFKTVLHKVKGWW</sequence>
<comment type="caution">
    <text evidence="3">The sequence shown here is derived from an EMBL/GenBank/DDBJ whole genome shotgun (WGS) entry which is preliminary data.</text>
</comment>
<keyword evidence="4" id="KW-1185">Reference proteome</keyword>
<keyword evidence="2" id="KW-0732">Signal</keyword>
<dbReference type="STRING" id="7375.A0A0L0BQH2"/>
<feature type="chain" id="PRO_5005535042" evidence="2">
    <location>
        <begin position="26"/>
        <end position="478"/>
    </location>
</feature>
<proteinExistence type="predicted"/>
<feature type="region of interest" description="Disordered" evidence="1">
    <location>
        <begin position="134"/>
        <end position="158"/>
    </location>
</feature>
<feature type="region of interest" description="Disordered" evidence="1">
    <location>
        <begin position="247"/>
        <end position="274"/>
    </location>
</feature>
<evidence type="ECO:0000256" key="1">
    <source>
        <dbReference type="SAM" id="MobiDB-lite"/>
    </source>
</evidence>
<evidence type="ECO:0000256" key="2">
    <source>
        <dbReference type="SAM" id="SignalP"/>
    </source>
</evidence>
<gene>
    <name evidence="3" type="ORF">FF38_12623</name>
</gene>
<name>A0A0L0BQH2_LUCCU</name>
<dbReference type="Proteomes" id="UP000037069">
    <property type="component" value="Unassembled WGS sequence"/>
</dbReference>
<feature type="region of interest" description="Disordered" evidence="1">
    <location>
        <begin position="319"/>
        <end position="347"/>
    </location>
</feature>
<feature type="compositionally biased region" description="Low complexity" evidence="1">
    <location>
        <begin position="248"/>
        <end position="268"/>
    </location>
</feature>
<reference evidence="3 4" key="1">
    <citation type="journal article" date="2015" name="Nat. Commun.">
        <title>Lucilia cuprina genome unlocks parasitic fly biology to underpin future interventions.</title>
        <authorList>
            <person name="Anstead C.A."/>
            <person name="Korhonen P.K."/>
            <person name="Young N.D."/>
            <person name="Hall R.S."/>
            <person name="Jex A.R."/>
            <person name="Murali S.C."/>
            <person name="Hughes D.S."/>
            <person name="Lee S.F."/>
            <person name="Perry T."/>
            <person name="Stroehlein A.J."/>
            <person name="Ansell B.R."/>
            <person name="Breugelmans B."/>
            <person name="Hofmann A."/>
            <person name="Qu J."/>
            <person name="Dugan S."/>
            <person name="Lee S.L."/>
            <person name="Chao H."/>
            <person name="Dinh H."/>
            <person name="Han Y."/>
            <person name="Doddapaneni H.V."/>
            <person name="Worley K.C."/>
            <person name="Muzny D.M."/>
            <person name="Ioannidis P."/>
            <person name="Waterhouse R.M."/>
            <person name="Zdobnov E.M."/>
            <person name="James P.J."/>
            <person name="Bagnall N.H."/>
            <person name="Kotze A.C."/>
            <person name="Gibbs R.A."/>
            <person name="Richards S."/>
            <person name="Batterham P."/>
            <person name="Gasser R.B."/>
        </authorList>
    </citation>
    <scope>NUCLEOTIDE SEQUENCE [LARGE SCALE GENOMIC DNA]</scope>
    <source>
        <strain evidence="3 4">LS</strain>
        <tissue evidence="3">Full body</tissue>
    </source>
</reference>
<accession>A0A0L0BQH2</accession>
<feature type="compositionally biased region" description="Low complexity" evidence="1">
    <location>
        <begin position="148"/>
        <end position="158"/>
    </location>
</feature>
<organism evidence="3 4">
    <name type="scientific">Lucilia cuprina</name>
    <name type="common">Green bottle fly</name>
    <name type="synonym">Australian sheep blowfly</name>
    <dbReference type="NCBI Taxonomy" id="7375"/>
    <lineage>
        <taxon>Eukaryota</taxon>
        <taxon>Metazoa</taxon>
        <taxon>Ecdysozoa</taxon>
        <taxon>Arthropoda</taxon>
        <taxon>Hexapoda</taxon>
        <taxon>Insecta</taxon>
        <taxon>Pterygota</taxon>
        <taxon>Neoptera</taxon>
        <taxon>Endopterygota</taxon>
        <taxon>Diptera</taxon>
        <taxon>Brachycera</taxon>
        <taxon>Muscomorpha</taxon>
        <taxon>Oestroidea</taxon>
        <taxon>Calliphoridae</taxon>
        <taxon>Luciliinae</taxon>
        <taxon>Lucilia</taxon>
    </lineage>
</organism>
<feature type="compositionally biased region" description="Polar residues" evidence="1">
    <location>
        <begin position="134"/>
        <end position="147"/>
    </location>
</feature>
<protein>
    <submittedName>
        <fullName evidence="3">Uncharacterized protein</fullName>
    </submittedName>
</protein>
<evidence type="ECO:0000313" key="4">
    <source>
        <dbReference type="Proteomes" id="UP000037069"/>
    </source>
</evidence>
<dbReference type="OrthoDB" id="371494at2759"/>
<dbReference type="EMBL" id="JRES01001623">
    <property type="protein sequence ID" value="KNC21459.1"/>
    <property type="molecule type" value="Genomic_DNA"/>
</dbReference>
<dbReference type="PANTHER" id="PTHR47771:SF6">
    <property type="entry name" value="LP03545P"/>
    <property type="match status" value="1"/>
</dbReference>